<dbReference type="GO" id="GO:0006253">
    <property type="term" value="P:dCTP catabolic process"/>
    <property type="evidence" value="ECO:0007669"/>
    <property type="project" value="UniProtKB-UniRule"/>
</dbReference>
<comment type="subunit">
    <text evidence="1">Homotetramer.</text>
</comment>
<keyword evidence="1" id="KW-0460">Magnesium</keyword>
<dbReference type="STRING" id="15368.I1IZM5"/>
<dbReference type="OrthoDB" id="411123at2759"/>
<dbReference type="CDD" id="cd11537">
    <property type="entry name" value="NTP-PPase_RS21-C6_like"/>
    <property type="match status" value="1"/>
</dbReference>
<protein>
    <recommendedName>
        <fullName evidence="1">dCTP pyrophosphatase 1</fullName>
        <ecNumber evidence="1">3.6.1.12</ecNumber>
    </recommendedName>
</protein>
<dbReference type="GO" id="GO:0005829">
    <property type="term" value="C:cytosol"/>
    <property type="evidence" value="ECO:0007669"/>
    <property type="project" value="UniProtKB-SubCell"/>
</dbReference>
<dbReference type="eggNOG" id="ENOG502S28B">
    <property type="taxonomic scope" value="Eukaryota"/>
</dbReference>
<dbReference type="OMA" id="FPVERCK"/>
<name>I1IZM5_BRADI</name>
<dbReference type="GO" id="GO:0047840">
    <property type="term" value="F:dCTP diphosphatase activity"/>
    <property type="evidence" value="ECO:0007669"/>
    <property type="project" value="UniProtKB-UniRule"/>
</dbReference>
<evidence type="ECO:0000313" key="3">
    <source>
        <dbReference type="EnsemblPlants" id="KQJ83572"/>
    </source>
</evidence>
<comment type="subcellular location">
    <subcellularLocation>
        <location evidence="1">Cytoplasm</location>
        <location evidence="1">Cytosol</location>
    </subcellularLocation>
</comment>
<dbReference type="GO" id="GO:0000287">
    <property type="term" value="F:magnesium ion binding"/>
    <property type="evidence" value="ECO:0007669"/>
    <property type="project" value="UniProtKB-UniRule"/>
</dbReference>
<evidence type="ECO:0000313" key="4">
    <source>
        <dbReference type="Proteomes" id="UP000008810"/>
    </source>
</evidence>
<dbReference type="PANTHER" id="PTHR14552:SF26">
    <property type="entry name" value="DCTP PYROPHOSPHATASE 1"/>
    <property type="match status" value="1"/>
</dbReference>
<organism evidence="3">
    <name type="scientific">Brachypodium distachyon</name>
    <name type="common">Purple false brome</name>
    <name type="synonym">Trachynia distachya</name>
    <dbReference type="NCBI Taxonomy" id="15368"/>
    <lineage>
        <taxon>Eukaryota</taxon>
        <taxon>Viridiplantae</taxon>
        <taxon>Streptophyta</taxon>
        <taxon>Embryophyta</taxon>
        <taxon>Tracheophyta</taxon>
        <taxon>Spermatophyta</taxon>
        <taxon>Magnoliopsida</taxon>
        <taxon>Liliopsida</taxon>
        <taxon>Poales</taxon>
        <taxon>Poaceae</taxon>
        <taxon>BOP clade</taxon>
        <taxon>Pooideae</taxon>
        <taxon>Stipodae</taxon>
        <taxon>Brachypodieae</taxon>
        <taxon>Brachypodium</taxon>
    </lineage>
</organism>
<keyword evidence="1" id="KW-0378">Hydrolase</keyword>
<gene>
    <name evidence="3" type="primary">LOC100839966</name>
    <name evidence="2" type="ORF">BRADI_5g15580v3</name>
</gene>
<dbReference type="EnsemblPlants" id="KQJ83572">
    <property type="protein sequence ID" value="KQJ83572"/>
    <property type="gene ID" value="BRADI_5g15580v3"/>
</dbReference>
<dbReference type="Gene3D" id="1.10.287.1080">
    <property type="entry name" value="MazG-like"/>
    <property type="match status" value="1"/>
</dbReference>
<dbReference type="Gramene" id="KQJ83572">
    <property type="protein sequence ID" value="KQJ83572"/>
    <property type="gene ID" value="BRADI_5g15580v3"/>
</dbReference>
<reference evidence="2 3" key="1">
    <citation type="journal article" date="2010" name="Nature">
        <title>Genome sequencing and analysis of the model grass Brachypodium distachyon.</title>
        <authorList>
            <consortium name="International Brachypodium Initiative"/>
        </authorList>
    </citation>
    <scope>NUCLEOTIDE SEQUENCE [LARGE SCALE GENOMIC DNA]</scope>
    <source>
        <strain evidence="2">Bd21</strain>
        <strain evidence="3">cv. Bd21</strain>
    </source>
</reference>
<dbReference type="AlphaFoldDB" id="I1IZM5"/>
<keyword evidence="1" id="KW-0963">Cytoplasm</keyword>
<dbReference type="SUPFAM" id="SSF101386">
    <property type="entry name" value="all-alpha NTP pyrophosphatases"/>
    <property type="match status" value="1"/>
</dbReference>
<keyword evidence="1" id="KW-0479">Metal-binding</keyword>
<dbReference type="Proteomes" id="UP000008810">
    <property type="component" value="Chromosome 5"/>
</dbReference>
<comment type="cofactor">
    <cofactor evidence="1">
        <name>Mg(2+)</name>
        <dbReference type="ChEBI" id="CHEBI:18420"/>
    </cofactor>
</comment>
<reference evidence="3" key="3">
    <citation type="submission" date="2018-08" db="UniProtKB">
        <authorList>
            <consortium name="EnsemblPlants"/>
        </authorList>
    </citation>
    <scope>IDENTIFICATION</scope>
    <source>
        <strain evidence="3">cv. Bd21</strain>
    </source>
</reference>
<comment type="catalytic activity">
    <reaction evidence="1">
        <text>dCTP + H2O = dCMP + diphosphate + H(+)</text>
        <dbReference type="Rhea" id="RHEA:22636"/>
        <dbReference type="ChEBI" id="CHEBI:15377"/>
        <dbReference type="ChEBI" id="CHEBI:15378"/>
        <dbReference type="ChEBI" id="CHEBI:33019"/>
        <dbReference type="ChEBI" id="CHEBI:57566"/>
        <dbReference type="ChEBI" id="CHEBI:61481"/>
        <dbReference type="EC" id="3.6.1.12"/>
    </reaction>
</comment>
<dbReference type="RefSeq" id="XP_003580129.2">
    <property type="nucleotide sequence ID" value="XM_003580081.4"/>
</dbReference>
<evidence type="ECO:0000313" key="2">
    <source>
        <dbReference type="EMBL" id="KQJ83572.1"/>
    </source>
</evidence>
<dbReference type="EMBL" id="CM000884">
    <property type="protein sequence ID" value="KQJ83572.1"/>
    <property type="molecule type" value="Genomic_DNA"/>
</dbReference>
<dbReference type="GeneID" id="100839966"/>
<proteinExistence type="predicted"/>
<dbReference type="KEGG" id="bdi:100839966"/>
<dbReference type="EC" id="3.6.1.12" evidence="1"/>
<dbReference type="InterPro" id="IPR025984">
    <property type="entry name" value="DCTPP"/>
</dbReference>
<dbReference type="GO" id="GO:0042262">
    <property type="term" value="P:DNA protection"/>
    <property type="evidence" value="ECO:0007669"/>
    <property type="project" value="UniProtKB-UniRule"/>
</dbReference>
<reference evidence="2" key="2">
    <citation type="submission" date="2017-06" db="EMBL/GenBank/DDBJ databases">
        <title>WGS assembly of Brachypodium distachyon.</title>
        <authorList>
            <consortium name="The International Brachypodium Initiative"/>
            <person name="Lucas S."/>
            <person name="Harmon-Smith M."/>
            <person name="Lail K."/>
            <person name="Tice H."/>
            <person name="Grimwood J."/>
            <person name="Bruce D."/>
            <person name="Barry K."/>
            <person name="Shu S."/>
            <person name="Lindquist E."/>
            <person name="Wang M."/>
            <person name="Pitluck S."/>
            <person name="Vogel J.P."/>
            <person name="Garvin D.F."/>
            <person name="Mockler T.C."/>
            <person name="Schmutz J."/>
            <person name="Rokhsar D."/>
            <person name="Bevan M.W."/>
        </authorList>
    </citation>
    <scope>NUCLEOTIDE SEQUENCE</scope>
    <source>
        <strain evidence="2">Bd21</strain>
    </source>
</reference>
<comment type="function">
    <text evidence="1">Hydrolyzes deoxynucleoside triphosphates (dNTPs) to the corresponding nucleoside monophosphates. Has a strong preference for dCTP and its analogs including 5-iodo-dCTP and 5-methyl-dCTP for which it may even have a higher efficiency. May protect DNA or RNA against the incorporation of these genotoxic nucleotide analogs through their catabolism.</text>
</comment>
<accession>I1IZM5</accession>
<dbReference type="HOGENOM" id="CLU_110454_0_2_1"/>
<dbReference type="PANTHER" id="PTHR14552">
    <property type="match status" value="1"/>
</dbReference>
<dbReference type="Pfam" id="PF12643">
    <property type="entry name" value="MazG-like"/>
    <property type="match status" value="1"/>
</dbReference>
<keyword evidence="4" id="KW-1185">Reference proteome</keyword>
<evidence type="ECO:0000256" key="1">
    <source>
        <dbReference type="PIRNR" id="PIRNR029826"/>
    </source>
</evidence>
<sequence>MSCRSLLQASRYIYPSTRSCAFPSKRAVCLRFGARSMEGQKKVAMEVVKGKEEAAADVSLKQLSKKLDDFAQERDWEKHHSPRNLLLALVGEVGELSELFMWKGEVPRGLPGWDEAEKEHLGEELSDVLLYLVRLSDMCGVDLGDAALKKIVKNAVKYPAPSKSA</sequence>